<comment type="caution">
    <text evidence="1">The sequence shown here is derived from an EMBL/GenBank/DDBJ whole genome shotgun (WGS) entry which is preliminary data.</text>
</comment>
<feature type="non-terminal residue" evidence="1">
    <location>
        <position position="187"/>
    </location>
</feature>
<proteinExistence type="predicted"/>
<keyword evidence="2" id="KW-1185">Reference proteome</keyword>
<dbReference type="AlphaFoldDB" id="A0A813HP76"/>
<dbReference type="EMBL" id="CAJNNV010032430">
    <property type="protein sequence ID" value="CAE8639969.1"/>
    <property type="molecule type" value="Genomic_DNA"/>
</dbReference>
<dbReference type="Proteomes" id="UP000654075">
    <property type="component" value="Unassembled WGS sequence"/>
</dbReference>
<evidence type="ECO:0000313" key="2">
    <source>
        <dbReference type="Proteomes" id="UP000654075"/>
    </source>
</evidence>
<dbReference type="OrthoDB" id="10262656at2759"/>
<feature type="non-terminal residue" evidence="1">
    <location>
        <position position="1"/>
    </location>
</feature>
<evidence type="ECO:0000313" key="1">
    <source>
        <dbReference type="EMBL" id="CAE8639969.1"/>
    </source>
</evidence>
<gene>
    <name evidence="1" type="ORF">PGLA1383_LOCUS54943</name>
</gene>
<sequence>WPMNSSPSAGAEEAPQLAMRGELRGAPGAAVVVIRAGGETASFWRLTLALTPAEGDGSGPQASCVEVCCGKPVLLDCELSAVRPPSDVNSERGALNLGGGSIDTVLRNPRPDGGVSDVALTHTLRATGPGSSPTLVGCLMKGATGSGVLLLDGASASLVQCQITGNQQGGILVADRASLLLESCEIC</sequence>
<evidence type="ECO:0008006" key="3">
    <source>
        <dbReference type="Google" id="ProtNLM"/>
    </source>
</evidence>
<protein>
    <recommendedName>
        <fullName evidence="3">Right handed beta helix domain-containing protein</fullName>
    </recommendedName>
</protein>
<name>A0A813HP76_POLGL</name>
<organism evidence="1 2">
    <name type="scientific">Polarella glacialis</name>
    <name type="common">Dinoflagellate</name>
    <dbReference type="NCBI Taxonomy" id="89957"/>
    <lineage>
        <taxon>Eukaryota</taxon>
        <taxon>Sar</taxon>
        <taxon>Alveolata</taxon>
        <taxon>Dinophyceae</taxon>
        <taxon>Suessiales</taxon>
        <taxon>Suessiaceae</taxon>
        <taxon>Polarella</taxon>
    </lineage>
</organism>
<accession>A0A813HP76</accession>
<reference evidence="1" key="1">
    <citation type="submission" date="2021-02" db="EMBL/GenBank/DDBJ databases">
        <authorList>
            <person name="Dougan E. K."/>
            <person name="Rhodes N."/>
            <person name="Thang M."/>
            <person name="Chan C."/>
        </authorList>
    </citation>
    <scope>NUCLEOTIDE SEQUENCE</scope>
</reference>